<evidence type="ECO:0000313" key="3">
    <source>
        <dbReference type="Proteomes" id="UP000317648"/>
    </source>
</evidence>
<reference evidence="2 3" key="1">
    <citation type="submission" date="2019-02" db="EMBL/GenBank/DDBJ databases">
        <title>Deep-cultivation of Planctomycetes and their phenomic and genomic characterization uncovers novel biology.</title>
        <authorList>
            <person name="Wiegand S."/>
            <person name="Jogler M."/>
            <person name="Boedeker C."/>
            <person name="Pinto D."/>
            <person name="Vollmers J."/>
            <person name="Rivas-Marin E."/>
            <person name="Kohn T."/>
            <person name="Peeters S.H."/>
            <person name="Heuer A."/>
            <person name="Rast P."/>
            <person name="Oberbeckmann S."/>
            <person name="Bunk B."/>
            <person name="Jeske O."/>
            <person name="Meyerdierks A."/>
            <person name="Storesund J.E."/>
            <person name="Kallscheuer N."/>
            <person name="Luecker S."/>
            <person name="Lage O.M."/>
            <person name="Pohl T."/>
            <person name="Merkel B.J."/>
            <person name="Hornburger P."/>
            <person name="Mueller R.-W."/>
            <person name="Bruemmer F."/>
            <person name="Labrenz M."/>
            <person name="Spormann A.M."/>
            <person name="Op den Camp H."/>
            <person name="Overmann J."/>
            <person name="Amann R."/>
            <person name="Jetten M.S.M."/>
            <person name="Mascher T."/>
            <person name="Medema M.H."/>
            <person name="Devos D.P."/>
            <person name="Kaster A.-K."/>
            <person name="Ovreas L."/>
            <person name="Rohde M."/>
            <person name="Galperin M.Y."/>
            <person name="Jogler C."/>
        </authorList>
    </citation>
    <scope>NUCLEOTIDE SEQUENCE [LARGE SCALE GENOMIC DNA]</scope>
    <source>
        <strain evidence="2 3">Pla85_3_4</strain>
    </source>
</reference>
<evidence type="ECO:0000313" key="2">
    <source>
        <dbReference type="EMBL" id="QDU97731.1"/>
    </source>
</evidence>
<name>A0A518E100_9BACT</name>
<dbReference type="InterPro" id="IPR036249">
    <property type="entry name" value="Thioredoxin-like_sf"/>
</dbReference>
<dbReference type="KEGG" id="lcre:Pla8534_55850"/>
<sequence length="143" mass="15430" precursor="true">MTGLTAALVLQAMLLAPGAQPYSKAYANSVESGRPMLVLVGAKWCPACVEMKKNVLPAMVASGDLEGVEFAMVDADEQNSLASTLMRGDTIPQLILFEKTATGWKRQQLTGKQARSRISGLIRPALTRYASYLKQVSARTVIE</sequence>
<gene>
    <name evidence="2" type="ORF">Pla8534_55850</name>
</gene>
<proteinExistence type="predicted"/>
<dbReference type="OrthoDB" id="276516at2"/>
<dbReference type="EMBL" id="CP036433">
    <property type="protein sequence ID" value="QDU97731.1"/>
    <property type="molecule type" value="Genomic_DNA"/>
</dbReference>
<protein>
    <submittedName>
        <fullName evidence="2">Thioredoxin</fullName>
    </submittedName>
</protein>
<dbReference type="Proteomes" id="UP000317648">
    <property type="component" value="Chromosome"/>
</dbReference>
<feature type="chain" id="PRO_5021744445" evidence="1">
    <location>
        <begin position="22"/>
        <end position="143"/>
    </location>
</feature>
<organism evidence="2 3">
    <name type="scientific">Lignipirellula cremea</name>
    <dbReference type="NCBI Taxonomy" id="2528010"/>
    <lineage>
        <taxon>Bacteria</taxon>
        <taxon>Pseudomonadati</taxon>
        <taxon>Planctomycetota</taxon>
        <taxon>Planctomycetia</taxon>
        <taxon>Pirellulales</taxon>
        <taxon>Pirellulaceae</taxon>
        <taxon>Lignipirellula</taxon>
    </lineage>
</organism>
<evidence type="ECO:0000256" key="1">
    <source>
        <dbReference type="SAM" id="SignalP"/>
    </source>
</evidence>
<dbReference type="RefSeq" id="WP_145056489.1">
    <property type="nucleotide sequence ID" value="NZ_CP036433.1"/>
</dbReference>
<keyword evidence="3" id="KW-1185">Reference proteome</keyword>
<dbReference type="Pfam" id="PF13899">
    <property type="entry name" value="Thioredoxin_7"/>
    <property type="match status" value="1"/>
</dbReference>
<keyword evidence="1" id="KW-0732">Signal</keyword>
<accession>A0A518E100</accession>
<dbReference type="AlphaFoldDB" id="A0A518E100"/>
<dbReference type="CDD" id="cd02947">
    <property type="entry name" value="TRX_family"/>
    <property type="match status" value="1"/>
</dbReference>
<dbReference type="Gene3D" id="3.40.30.10">
    <property type="entry name" value="Glutaredoxin"/>
    <property type="match status" value="1"/>
</dbReference>
<feature type="signal peptide" evidence="1">
    <location>
        <begin position="1"/>
        <end position="21"/>
    </location>
</feature>
<dbReference type="SUPFAM" id="SSF52833">
    <property type="entry name" value="Thioredoxin-like"/>
    <property type="match status" value="1"/>
</dbReference>